<evidence type="ECO:0000256" key="1">
    <source>
        <dbReference type="ARBA" id="ARBA00004571"/>
    </source>
</evidence>
<dbReference type="InterPro" id="IPR003715">
    <property type="entry name" value="Poly_export_N"/>
</dbReference>
<evidence type="ECO:0000256" key="14">
    <source>
        <dbReference type="ARBA" id="ARBA00023288"/>
    </source>
</evidence>
<keyword evidence="5" id="KW-0762">Sugar transport</keyword>
<dbReference type="GO" id="GO:0015159">
    <property type="term" value="F:polysaccharide transmembrane transporter activity"/>
    <property type="evidence" value="ECO:0007669"/>
    <property type="project" value="InterPro"/>
</dbReference>
<evidence type="ECO:0008006" key="20">
    <source>
        <dbReference type="Google" id="ProtNLM"/>
    </source>
</evidence>
<dbReference type="EMBL" id="UINC01055198">
    <property type="protein sequence ID" value="SVB73798.1"/>
    <property type="molecule type" value="Genomic_DNA"/>
</dbReference>
<keyword evidence="14" id="KW-0449">Lipoprotein</keyword>
<feature type="domain" description="SLBB" evidence="18">
    <location>
        <begin position="200"/>
        <end position="276"/>
    </location>
</feature>
<name>A0A382GF26_9ZZZZ</name>
<dbReference type="GO" id="GO:0006811">
    <property type="term" value="P:monoatomic ion transport"/>
    <property type="evidence" value="ECO:0007669"/>
    <property type="project" value="UniProtKB-KW"/>
</dbReference>
<evidence type="ECO:0000256" key="7">
    <source>
        <dbReference type="ARBA" id="ARBA00022729"/>
    </source>
</evidence>
<evidence type="ECO:0000256" key="2">
    <source>
        <dbReference type="ARBA" id="ARBA00009450"/>
    </source>
</evidence>
<sequence length="424" mass="47070">MKKEIYLSILLLTLMPSASVFAQVQLGELADEGGLMGDPGSEMRQSAFDEDDDVDAQQQGTSRDKRRLNSEDKNYGYTGGKNFINPPQEKFFDEPLSYFGYEFFEDAPTDFAPEINIPVPPDYILGPNDEVNLITFGARNSTYDLTVNRDGEIFFPGFGPINVSGLSFTDVKETLETVVENQLLSTKVRVSMGNLRSMDIFVLGEAHQPGMYTVSSLATLTNAIFQSGGVNLTGSLRNIQLKRKGEVISTFDFYDLLLNGDTSKDIRLMQGDVVFIPPITKTAGLAGEITRPGIYELKQHETLADLIKFAGNLKPKADTFAVTLHRVDPSSNGFDLIPVSINNSSLGSYDLKNGDVFNIFPVVDNLKNAVLVKGHALQPGFFPWYEGMRIGDLIQSKQNLLSMTDLTYVLVKRENKLNQNYEYI</sequence>
<evidence type="ECO:0000256" key="8">
    <source>
        <dbReference type="ARBA" id="ARBA00023047"/>
    </source>
</evidence>
<keyword evidence="3" id="KW-0813">Transport</keyword>
<evidence type="ECO:0000256" key="10">
    <source>
        <dbReference type="ARBA" id="ARBA00023114"/>
    </source>
</evidence>
<keyword evidence="12" id="KW-0564">Palmitate</keyword>
<keyword evidence="7" id="KW-0732">Signal</keyword>
<keyword evidence="6" id="KW-0812">Transmembrane</keyword>
<evidence type="ECO:0000256" key="5">
    <source>
        <dbReference type="ARBA" id="ARBA00022597"/>
    </source>
</evidence>
<dbReference type="GO" id="GO:0009279">
    <property type="term" value="C:cell outer membrane"/>
    <property type="evidence" value="ECO:0007669"/>
    <property type="project" value="UniProtKB-SubCell"/>
</dbReference>
<evidence type="ECO:0000256" key="11">
    <source>
        <dbReference type="ARBA" id="ARBA00023136"/>
    </source>
</evidence>
<feature type="region of interest" description="Disordered" evidence="15">
    <location>
        <begin position="50"/>
        <end position="80"/>
    </location>
</feature>
<evidence type="ECO:0000256" key="6">
    <source>
        <dbReference type="ARBA" id="ARBA00022692"/>
    </source>
</evidence>
<dbReference type="Pfam" id="PF22461">
    <property type="entry name" value="SLBB_2"/>
    <property type="match status" value="1"/>
</dbReference>
<evidence type="ECO:0000256" key="15">
    <source>
        <dbReference type="SAM" id="MobiDB-lite"/>
    </source>
</evidence>
<feature type="domain" description="Soluble ligand binding" evidence="17">
    <location>
        <begin position="285"/>
        <end position="329"/>
    </location>
</feature>
<dbReference type="Gene3D" id="3.10.560.10">
    <property type="entry name" value="Outer membrane lipoprotein wza domain like"/>
    <property type="match status" value="2"/>
</dbReference>
<evidence type="ECO:0000256" key="4">
    <source>
        <dbReference type="ARBA" id="ARBA00022452"/>
    </source>
</evidence>
<dbReference type="GO" id="GO:0046930">
    <property type="term" value="C:pore complex"/>
    <property type="evidence" value="ECO:0007669"/>
    <property type="project" value="UniProtKB-KW"/>
</dbReference>
<dbReference type="GO" id="GO:0015288">
    <property type="term" value="F:porin activity"/>
    <property type="evidence" value="ECO:0007669"/>
    <property type="project" value="UniProtKB-KW"/>
</dbReference>
<feature type="domain" description="Polysaccharide export protein N-terminal" evidence="16">
    <location>
        <begin position="118"/>
        <end position="191"/>
    </location>
</feature>
<evidence type="ECO:0000313" key="19">
    <source>
        <dbReference type="EMBL" id="SVB73798.1"/>
    </source>
</evidence>
<keyword evidence="11" id="KW-0472">Membrane</keyword>
<evidence type="ECO:0000259" key="17">
    <source>
        <dbReference type="Pfam" id="PF10531"/>
    </source>
</evidence>
<dbReference type="InterPro" id="IPR019554">
    <property type="entry name" value="Soluble_ligand-bd"/>
</dbReference>
<keyword evidence="9" id="KW-0406">Ion transport</keyword>
<keyword evidence="13" id="KW-0998">Cell outer membrane</keyword>
<accession>A0A382GF26</accession>
<feature type="non-terminal residue" evidence="19">
    <location>
        <position position="424"/>
    </location>
</feature>
<keyword evidence="10" id="KW-0626">Porin</keyword>
<proteinExistence type="inferred from homology"/>
<evidence type="ECO:0000256" key="12">
    <source>
        <dbReference type="ARBA" id="ARBA00023139"/>
    </source>
</evidence>
<evidence type="ECO:0000259" key="18">
    <source>
        <dbReference type="Pfam" id="PF22461"/>
    </source>
</evidence>
<reference evidence="19" key="1">
    <citation type="submission" date="2018-05" db="EMBL/GenBank/DDBJ databases">
        <authorList>
            <person name="Lanie J.A."/>
            <person name="Ng W.-L."/>
            <person name="Kazmierczak K.M."/>
            <person name="Andrzejewski T.M."/>
            <person name="Davidsen T.M."/>
            <person name="Wayne K.J."/>
            <person name="Tettelin H."/>
            <person name="Glass J.I."/>
            <person name="Rusch D."/>
            <person name="Podicherti R."/>
            <person name="Tsui H.-C.T."/>
            <person name="Winkler M.E."/>
        </authorList>
    </citation>
    <scope>NUCLEOTIDE SEQUENCE</scope>
</reference>
<dbReference type="PANTHER" id="PTHR33619">
    <property type="entry name" value="POLYSACCHARIDE EXPORT PROTEIN GFCE-RELATED"/>
    <property type="match status" value="1"/>
</dbReference>
<dbReference type="InterPro" id="IPR049712">
    <property type="entry name" value="Poly_export"/>
</dbReference>
<dbReference type="Pfam" id="PF10531">
    <property type="entry name" value="SLBB"/>
    <property type="match status" value="1"/>
</dbReference>
<evidence type="ECO:0000259" key="16">
    <source>
        <dbReference type="Pfam" id="PF02563"/>
    </source>
</evidence>
<protein>
    <recommendedName>
        <fullName evidence="20">Soluble ligand binding domain-containing protein</fullName>
    </recommendedName>
</protein>
<comment type="similarity">
    <text evidence="2">Belongs to the BexD/CtrA/VexA family.</text>
</comment>
<keyword evidence="8" id="KW-0625">Polysaccharide transport</keyword>
<evidence type="ECO:0000256" key="9">
    <source>
        <dbReference type="ARBA" id="ARBA00023065"/>
    </source>
</evidence>
<dbReference type="InterPro" id="IPR054765">
    <property type="entry name" value="SLBB_dom"/>
</dbReference>
<comment type="subcellular location">
    <subcellularLocation>
        <location evidence="1">Cell outer membrane</location>
        <topology evidence="1">Multi-pass membrane protein</topology>
    </subcellularLocation>
</comment>
<gene>
    <name evidence="19" type="ORF">METZ01_LOCUS226652</name>
</gene>
<evidence type="ECO:0000256" key="3">
    <source>
        <dbReference type="ARBA" id="ARBA00022448"/>
    </source>
</evidence>
<keyword evidence="4" id="KW-1134">Transmembrane beta strand</keyword>
<dbReference type="Pfam" id="PF02563">
    <property type="entry name" value="Poly_export"/>
    <property type="match status" value="1"/>
</dbReference>
<evidence type="ECO:0000256" key="13">
    <source>
        <dbReference type="ARBA" id="ARBA00023237"/>
    </source>
</evidence>
<dbReference type="AlphaFoldDB" id="A0A382GF26"/>
<organism evidence="19">
    <name type="scientific">marine metagenome</name>
    <dbReference type="NCBI Taxonomy" id="408172"/>
    <lineage>
        <taxon>unclassified sequences</taxon>
        <taxon>metagenomes</taxon>
        <taxon>ecological metagenomes</taxon>
    </lineage>
</organism>
<dbReference type="PANTHER" id="PTHR33619:SF3">
    <property type="entry name" value="POLYSACCHARIDE EXPORT PROTEIN GFCE-RELATED"/>
    <property type="match status" value="1"/>
</dbReference>